<gene>
    <name evidence="1" type="ORF">Z955_06315</name>
</gene>
<reference evidence="1 2" key="1">
    <citation type="submission" date="2014-01" db="EMBL/GenBank/DDBJ databases">
        <title>Plasmidome dynamics in the species complex Clostridium novyi sensu lato converts strains of independent lineages into distinctly different pathogens.</title>
        <authorList>
            <person name="Skarin H."/>
            <person name="Segerman B."/>
        </authorList>
    </citation>
    <scope>NUCLEOTIDE SEQUENCE [LARGE SCALE GENOMIC DNA]</scope>
    <source>
        <strain evidence="1 2">DC5</strain>
    </source>
</reference>
<sequence>MSKVKIEEAFYGQWGKCVRVYNEIVEVIATLDFGPRIIRYAAIGKENMFYEDKEFKITNSGEQFNVFGAHKQWKIYGGHRLWVSPESNPRTYYPDSEKVQWSNLENGILLRANEEKWTQVQKEIEINLSPSDSKVTVIHRVKNKGAWPIVFAPWGLSVMSPGGKEIIPQSIRETGLLPNRQFILWPYSKINDTRVNWGDRYITIKQDPNIQQAFKLGINNELGWIAYFNNECLFVKKYNNVVDGNYPDFGVSYETYTNNIMLEMETLGELSETKPNETVEHIEEWYLFENVKIPSNNDYEIEEIMNPYINYIM</sequence>
<proteinExistence type="predicted"/>
<name>A0A0A0IFF3_CLOBO</name>
<organism evidence="1 2">
    <name type="scientific">Clostridium botulinum C/D str. DC5</name>
    <dbReference type="NCBI Taxonomy" id="1443128"/>
    <lineage>
        <taxon>Bacteria</taxon>
        <taxon>Bacillati</taxon>
        <taxon>Bacillota</taxon>
        <taxon>Clostridia</taxon>
        <taxon>Eubacteriales</taxon>
        <taxon>Clostridiaceae</taxon>
        <taxon>Clostridium</taxon>
    </lineage>
</organism>
<evidence type="ECO:0000313" key="1">
    <source>
        <dbReference type="EMBL" id="KGM99702.1"/>
    </source>
</evidence>
<dbReference type="Proteomes" id="UP000030014">
    <property type="component" value="Unassembled WGS sequence"/>
</dbReference>
<dbReference type="RefSeq" id="WP_039259406.1">
    <property type="nucleotide sequence ID" value="NZ_JDRY01000031.1"/>
</dbReference>
<accession>A0A0A0IFF3</accession>
<evidence type="ECO:0008006" key="3">
    <source>
        <dbReference type="Google" id="ProtNLM"/>
    </source>
</evidence>
<dbReference type="AlphaFoldDB" id="A0A0A0IFF3"/>
<evidence type="ECO:0000313" key="2">
    <source>
        <dbReference type="Proteomes" id="UP000030014"/>
    </source>
</evidence>
<protein>
    <recommendedName>
        <fullName evidence="3">DUF4380 domain-containing protein</fullName>
    </recommendedName>
</protein>
<comment type="caution">
    <text evidence="1">The sequence shown here is derived from an EMBL/GenBank/DDBJ whole genome shotgun (WGS) entry which is preliminary data.</text>
</comment>
<dbReference type="EMBL" id="JDRY01000031">
    <property type="protein sequence ID" value="KGM99702.1"/>
    <property type="molecule type" value="Genomic_DNA"/>
</dbReference>